<keyword evidence="6" id="KW-1185">Reference proteome</keyword>
<comment type="caution">
    <text evidence="5">The sequence shown here is derived from an EMBL/GenBank/DDBJ whole genome shotgun (WGS) entry which is preliminary data.</text>
</comment>
<comment type="similarity">
    <text evidence="1 4">Belongs to the short-chain dehydrogenases/reductases (SDR) family.</text>
</comment>
<evidence type="ECO:0000256" key="4">
    <source>
        <dbReference type="RuleBase" id="RU000363"/>
    </source>
</evidence>
<dbReference type="Proteomes" id="UP001244011">
    <property type="component" value="Unassembled WGS sequence"/>
</dbReference>
<dbReference type="GO" id="GO:0006633">
    <property type="term" value="P:fatty acid biosynthetic process"/>
    <property type="evidence" value="ECO:0007669"/>
    <property type="project" value="TreeGrafter"/>
</dbReference>
<dbReference type="PANTHER" id="PTHR42760">
    <property type="entry name" value="SHORT-CHAIN DEHYDROGENASES/REDUCTASES FAMILY MEMBER"/>
    <property type="match status" value="1"/>
</dbReference>
<dbReference type="GO" id="GO:0048038">
    <property type="term" value="F:quinone binding"/>
    <property type="evidence" value="ECO:0007669"/>
    <property type="project" value="TreeGrafter"/>
</dbReference>
<dbReference type="EMBL" id="MU838997">
    <property type="protein sequence ID" value="KAK1772285.1"/>
    <property type="molecule type" value="Genomic_DNA"/>
</dbReference>
<dbReference type="PRINTS" id="PR00081">
    <property type="entry name" value="GDHRDH"/>
</dbReference>
<name>A0AAJ0C974_9PEZI</name>
<protein>
    <submittedName>
        <fullName evidence="5">Uncharacterized protein</fullName>
    </submittedName>
</protein>
<dbReference type="RefSeq" id="XP_060288498.1">
    <property type="nucleotide sequence ID" value="XM_060430790.1"/>
</dbReference>
<dbReference type="GeneID" id="85313977"/>
<evidence type="ECO:0000313" key="5">
    <source>
        <dbReference type="EMBL" id="KAK1772285.1"/>
    </source>
</evidence>
<reference evidence="5" key="1">
    <citation type="submission" date="2023-06" db="EMBL/GenBank/DDBJ databases">
        <title>Genome-scale phylogeny and comparative genomics of the fungal order Sordariales.</title>
        <authorList>
            <consortium name="Lawrence Berkeley National Laboratory"/>
            <person name="Hensen N."/>
            <person name="Bonometti L."/>
            <person name="Westerberg I."/>
            <person name="Brannstrom I.O."/>
            <person name="Guillou S."/>
            <person name="Cros-Aarteil S."/>
            <person name="Calhoun S."/>
            <person name="Haridas S."/>
            <person name="Kuo A."/>
            <person name="Mondo S."/>
            <person name="Pangilinan J."/>
            <person name="Riley R."/>
            <person name="Labutti K."/>
            <person name="Andreopoulos B."/>
            <person name="Lipzen A."/>
            <person name="Chen C."/>
            <person name="Yanf M."/>
            <person name="Daum C."/>
            <person name="Ng V."/>
            <person name="Clum A."/>
            <person name="Steindorff A."/>
            <person name="Ohm R."/>
            <person name="Martin F."/>
            <person name="Silar P."/>
            <person name="Natvig D."/>
            <person name="Lalanne C."/>
            <person name="Gautier V."/>
            <person name="Ament-Velasquez S.L."/>
            <person name="Kruys A."/>
            <person name="Hutchinson M.I."/>
            <person name="Powell A.J."/>
            <person name="Barry K."/>
            <person name="Miller A.N."/>
            <person name="Grigoriev I.V."/>
            <person name="Debuchy R."/>
            <person name="Gladieux P."/>
            <person name="Thoren M.H."/>
            <person name="Johannesson H."/>
        </authorList>
    </citation>
    <scope>NUCLEOTIDE SEQUENCE</scope>
    <source>
        <strain evidence="5">8032-3</strain>
    </source>
</reference>
<dbReference type="InterPro" id="IPR036291">
    <property type="entry name" value="NAD(P)-bd_dom_sf"/>
</dbReference>
<dbReference type="InterPro" id="IPR020904">
    <property type="entry name" value="Sc_DH/Rdtase_CS"/>
</dbReference>
<keyword evidence="2" id="KW-0521">NADP</keyword>
<dbReference type="Pfam" id="PF00106">
    <property type="entry name" value="adh_short"/>
    <property type="match status" value="1"/>
</dbReference>
<dbReference type="PRINTS" id="PR00080">
    <property type="entry name" value="SDRFAMILY"/>
</dbReference>
<gene>
    <name evidence="5" type="ORF">QBC33DRAFT_574920</name>
</gene>
<dbReference type="SUPFAM" id="SSF51735">
    <property type="entry name" value="NAD(P)-binding Rossmann-fold domains"/>
    <property type="match status" value="1"/>
</dbReference>
<dbReference type="Gene3D" id="3.40.50.720">
    <property type="entry name" value="NAD(P)-binding Rossmann-like Domain"/>
    <property type="match status" value="1"/>
</dbReference>
<proteinExistence type="inferred from homology"/>
<evidence type="ECO:0000256" key="2">
    <source>
        <dbReference type="ARBA" id="ARBA00022857"/>
    </source>
</evidence>
<sequence length="263" mass="27796">MWSLAGKKCIVTGGNQGIGFAIAKRFLGEGANVCLVGRNAARVDDAVRRLQPGIRPPESDPGRTDAQPRLHGHVCEAISGQKDWIELFAKHPDVDVLVNCAGVSTDRLLIRLDDDDVAGALDTNLRAAIWGCKHASRRMMARAGRPGGGDGSGGCIINVSSLLATKGRAGASVYAASKAGILGLTTSLSQELGRWGIRVNALVPGYIDTRMTENLSAQEELKDRIPLRRFGHVDEVADAAAFLAKNPYASNCILNLDGGLSAT</sequence>
<evidence type="ECO:0000256" key="1">
    <source>
        <dbReference type="ARBA" id="ARBA00006484"/>
    </source>
</evidence>
<accession>A0AAJ0C974</accession>
<dbReference type="PANTHER" id="PTHR42760:SF133">
    <property type="entry name" value="3-OXOACYL-[ACYL-CARRIER-PROTEIN] REDUCTASE"/>
    <property type="match status" value="1"/>
</dbReference>
<dbReference type="InterPro" id="IPR002347">
    <property type="entry name" value="SDR_fam"/>
</dbReference>
<evidence type="ECO:0000256" key="3">
    <source>
        <dbReference type="ARBA" id="ARBA00023002"/>
    </source>
</evidence>
<dbReference type="PROSITE" id="PS00061">
    <property type="entry name" value="ADH_SHORT"/>
    <property type="match status" value="1"/>
</dbReference>
<dbReference type="FunFam" id="3.40.50.720:FF:000084">
    <property type="entry name" value="Short-chain dehydrogenase reductase"/>
    <property type="match status" value="1"/>
</dbReference>
<evidence type="ECO:0000313" key="6">
    <source>
        <dbReference type="Proteomes" id="UP001244011"/>
    </source>
</evidence>
<dbReference type="GO" id="GO:0016616">
    <property type="term" value="F:oxidoreductase activity, acting on the CH-OH group of donors, NAD or NADP as acceptor"/>
    <property type="evidence" value="ECO:0007669"/>
    <property type="project" value="TreeGrafter"/>
</dbReference>
<dbReference type="AlphaFoldDB" id="A0AAJ0C974"/>
<keyword evidence="3" id="KW-0560">Oxidoreductase</keyword>
<organism evidence="5 6">
    <name type="scientific">Phialemonium atrogriseum</name>
    <dbReference type="NCBI Taxonomy" id="1093897"/>
    <lineage>
        <taxon>Eukaryota</taxon>
        <taxon>Fungi</taxon>
        <taxon>Dikarya</taxon>
        <taxon>Ascomycota</taxon>
        <taxon>Pezizomycotina</taxon>
        <taxon>Sordariomycetes</taxon>
        <taxon>Sordariomycetidae</taxon>
        <taxon>Cephalothecales</taxon>
        <taxon>Cephalothecaceae</taxon>
        <taxon>Phialemonium</taxon>
    </lineage>
</organism>